<dbReference type="PANTHER" id="PTHR11089">
    <property type="entry name" value="GTP-BINDING PROTEIN-RELATED"/>
    <property type="match status" value="1"/>
</dbReference>
<dbReference type="GO" id="GO:0005730">
    <property type="term" value="C:nucleolus"/>
    <property type="evidence" value="ECO:0007669"/>
    <property type="project" value="TreeGrafter"/>
</dbReference>
<keyword evidence="6" id="KW-1185">Reference proteome</keyword>
<comment type="caution">
    <text evidence="5">The sequence shown here is derived from an EMBL/GenBank/DDBJ whole genome shotgun (WGS) entry which is preliminary data.</text>
</comment>
<name>A0AA35XCE3_GEOBA</name>
<evidence type="ECO:0000313" key="5">
    <source>
        <dbReference type="EMBL" id="CAI8053558.1"/>
    </source>
</evidence>
<evidence type="ECO:0000256" key="3">
    <source>
        <dbReference type="SAM" id="MobiDB-lite"/>
    </source>
</evidence>
<dbReference type="GO" id="GO:0005525">
    <property type="term" value="F:GTP binding"/>
    <property type="evidence" value="ECO:0007669"/>
    <property type="project" value="UniProtKB-KW"/>
</dbReference>
<dbReference type="EMBL" id="CASHTH010004102">
    <property type="protein sequence ID" value="CAI8053558.1"/>
    <property type="molecule type" value="Genomic_DNA"/>
</dbReference>
<accession>A0AA35XCE3</accession>
<dbReference type="InterPro" id="IPR012971">
    <property type="entry name" value="NOG2_N_dom"/>
</dbReference>
<proteinExistence type="predicted"/>
<protein>
    <submittedName>
        <fullName evidence="5">Nucleolar GTP-binding protein 2</fullName>
    </submittedName>
</protein>
<keyword evidence="1" id="KW-0547">Nucleotide-binding</keyword>
<dbReference type="Proteomes" id="UP001174909">
    <property type="component" value="Unassembled WGS sequence"/>
</dbReference>
<dbReference type="PANTHER" id="PTHR11089:SF9">
    <property type="entry name" value="NUCLEOLAR GTP-BINDING PROTEIN 2"/>
    <property type="match status" value="1"/>
</dbReference>
<evidence type="ECO:0000256" key="1">
    <source>
        <dbReference type="ARBA" id="ARBA00022741"/>
    </source>
</evidence>
<evidence type="ECO:0000256" key="2">
    <source>
        <dbReference type="ARBA" id="ARBA00023134"/>
    </source>
</evidence>
<keyword evidence="2" id="KW-0342">GTP-binding</keyword>
<reference evidence="5" key="1">
    <citation type="submission" date="2023-03" db="EMBL/GenBank/DDBJ databases">
        <authorList>
            <person name="Steffen K."/>
            <person name="Cardenas P."/>
        </authorList>
    </citation>
    <scope>NUCLEOTIDE SEQUENCE</scope>
</reference>
<evidence type="ECO:0000259" key="4">
    <source>
        <dbReference type="Pfam" id="PF08153"/>
    </source>
</evidence>
<dbReference type="InterPro" id="IPR050755">
    <property type="entry name" value="TRAFAC_YlqF/YawG_RiboMat"/>
</dbReference>
<feature type="region of interest" description="Disordered" evidence="3">
    <location>
        <begin position="1"/>
        <end position="35"/>
    </location>
</feature>
<dbReference type="AlphaFoldDB" id="A0AA35XCE3"/>
<gene>
    <name evidence="5" type="ORF">GBAR_LOCUS29288</name>
</gene>
<feature type="compositionally biased region" description="Basic and acidic residues" evidence="3">
    <location>
        <begin position="1"/>
        <end position="10"/>
    </location>
</feature>
<dbReference type="Pfam" id="PF08153">
    <property type="entry name" value="NGP1NT"/>
    <property type="match status" value="1"/>
</dbReference>
<sequence>MGRTMADRPLKKSASSSNPDRVATGPHQRSKTTIKRLQMYKSGGKVVRNRQGKVLRPAPFQTSVKSGEVARVEPNRKWFGNTKVITQSALQTFQEEMGKVIKDPYKVVMRKTGLPISLLQETSKHARVHLLDTESFKATFGQHSLRKRPKLFSSDLQELAETAQKNAETYKEDEDKDIVREAPEARAEMRECVFSKGQSKRIWNELHKVVDSSDVVVQVLDARDPQGTRSSISRAT</sequence>
<organism evidence="5 6">
    <name type="scientific">Geodia barretti</name>
    <name type="common">Barrett's horny sponge</name>
    <dbReference type="NCBI Taxonomy" id="519541"/>
    <lineage>
        <taxon>Eukaryota</taxon>
        <taxon>Metazoa</taxon>
        <taxon>Porifera</taxon>
        <taxon>Demospongiae</taxon>
        <taxon>Heteroscleromorpha</taxon>
        <taxon>Tetractinellida</taxon>
        <taxon>Astrophorina</taxon>
        <taxon>Geodiidae</taxon>
        <taxon>Geodia</taxon>
    </lineage>
</organism>
<feature type="domain" description="Nucleolar GTP-binding protein 2 N-terminal" evidence="4">
    <location>
        <begin position="39"/>
        <end position="170"/>
    </location>
</feature>
<evidence type="ECO:0000313" key="6">
    <source>
        <dbReference type="Proteomes" id="UP001174909"/>
    </source>
</evidence>